<accession>A0A9P3HA26</accession>
<protein>
    <recommendedName>
        <fullName evidence="5">CYRIA/CYRIB Rac1 binding domain-containing protein</fullName>
    </recommendedName>
</protein>
<dbReference type="GO" id="GO:0016020">
    <property type="term" value="C:membrane"/>
    <property type="evidence" value="ECO:0007669"/>
    <property type="project" value="UniProtKB-SubCell"/>
</dbReference>
<proteinExistence type="inferred from homology"/>
<dbReference type="InterPro" id="IPR039789">
    <property type="entry name" value="CYRI"/>
</dbReference>
<name>A0A9P3HA26_9FUNG</name>
<organism evidence="6 7">
    <name type="scientific">Entomortierella parvispora</name>
    <dbReference type="NCBI Taxonomy" id="205924"/>
    <lineage>
        <taxon>Eukaryota</taxon>
        <taxon>Fungi</taxon>
        <taxon>Fungi incertae sedis</taxon>
        <taxon>Mucoromycota</taxon>
        <taxon>Mortierellomycotina</taxon>
        <taxon>Mortierellomycetes</taxon>
        <taxon>Mortierellales</taxon>
        <taxon>Mortierellaceae</taxon>
        <taxon>Entomortierella</taxon>
    </lineage>
</organism>
<dbReference type="GO" id="GO:0030833">
    <property type="term" value="P:regulation of actin filament polymerization"/>
    <property type="evidence" value="ECO:0007669"/>
    <property type="project" value="InterPro"/>
</dbReference>
<keyword evidence="4" id="KW-0449">Lipoprotein</keyword>
<sequence>MGNFLSQFNVLVNRDGDSNVPDVQLDFENSQLTDDDTASYSHVLHMLEPTADLLELLRTYEGCGDYIRQAIGSPSPETEAEAWNHVRPAVAKLKMFYKYSTSIENCLPQILQTLCIGDVNKNLERHQTLTRILCQLLDFVFEFDSLKMKTPQIQNDFSYYRRCLSRGKLANEVDLKSAMNEDELANQVSMFYAYPTPMLKTVTEVTTQFVARHGVGRSVSECLATLASVCSNTATNSGSNNKKKQVGPQRPETTAFCLRVMVISIIIYDHIDPQGAFTKSSPINIKASIKAIHSHGNANDTPNLISALKYNTKHMNDPSTPKSVKALLANNAS</sequence>
<dbReference type="InterPro" id="IPR009828">
    <property type="entry name" value="CYRIA/CYRIB_Rac1-bd"/>
</dbReference>
<dbReference type="EMBL" id="BQFW01000007">
    <property type="protein sequence ID" value="GJJ72944.1"/>
    <property type="molecule type" value="Genomic_DNA"/>
</dbReference>
<dbReference type="Proteomes" id="UP000827284">
    <property type="component" value="Unassembled WGS sequence"/>
</dbReference>
<feature type="domain" description="CYRIA/CYRIB Rac1 binding" evidence="5">
    <location>
        <begin position="22"/>
        <end position="325"/>
    </location>
</feature>
<evidence type="ECO:0000256" key="2">
    <source>
        <dbReference type="ARBA" id="ARBA00005778"/>
    </source>
</evidence>
<keyword evidence="7" id="KW-1185">Reference proteome</keyword>
<dbReference type="OrthoDB" id="60973at2759"/>
<evidence type="ECO:0000256" key="3">
    <source>
        <dbReference type="ARBA" id="ARBA00023136"/>
    </source>
</evidence>
<dbReference type="GO" id="GO:0031267">
    <property type="term" value="F:small GTPase binding"/>
    <property type="evidence" value="ECO:0007669"/>
    <property type="project" value="InterPro"/>
</dbReference>
<gene>
    <name evidence="6" type="ORF">EMPS_05302</name>
</gene>
<evidence type="ECO:0000313" key="6">
    <source>
        <dbReference type="EMBL" id="GJJ72944.1"/>
    </source>
</evidence>
<dbReference type="AlphaFoldDB" id="A0A9P3HA26"/>
<reference evidence="6" key="1">
    <citation type="submission" date="2021-11" db="EMBL/GenBank/DDBJ databases">
        <authorList>
            <person name="Herlambang A."/>
            <person name="Guo Y."/>
            <person name="Takashima Y."/>
            <person name="Nishizawa T."/>
        </authorList>
    </citation>
    <scope>NUCLEOTIDE SEQUENCE</scope>
    <source>
        <strain evidence="6">E1425</strain>
    </source>
</reference>
<keyword evidence="3" id="KW-0472">Membrane</keyword>
<comment type="similarity">
    <text evidence="2">Belongs to the CYRI family.</text>
</comment>
<reference evidence="6" key="2">
    <citation type="journal article" date="2022" name="Microbiol. Resour. Announc.">
        <title>Whole-Genome Sequence of Entomortierella parvispora E1425, a Mucoromycotan Fungus Associated with Burkholderiaceae-Related Endosymbiotic Bacteria.</title>
        <authorList>
            <person name="Herlambang A."/>
            <person name="Guo Y."/>
            <person name="Takashima Y."/>
            <person name="Narisawa K."/>
            <person name="Ohta H."/>
            <person name="Nishizawa T."/>
        </authorList>
    </citation>
    <scope>NUCLEOTIDE SEQUENCE</scope>
    <source>
        <strain evidence="6">E1425</strain>
    </source>
</reference>
<comment type="subcellular location">
    <subcellularLocation>
        <location evidence="1">Membrane</location>
        <topology evidence="1">Lipid-anchor</topology>
    </subcellularLocation>
</comment>
<evidence type="ECO:0000313" key="7">
    <source>
        <dbReference type="Proteomes" id="UP000827284"/>
    </source>
</evidence>
<comment type="caution">
    <text evidence="6">The sequence shown here is derived from an EMBL/GenBank/DDBJ whole genome shotgun (WGS) entry which is preliminary data.</text>
</comment>
<evidence type="ECO:0000256" key="4">
    <source>
        <dbReference type="ARBA" id="ARBA00023288"/>
    </source>
</evidence>
<evidence type="ECO:0000259" key="5">
    <source>
        <dbReference type="Pfam" id="PF07159"/>
    </source>
</evidence>
<evidence type="ECO:0000256" key="1">
    <source>
        <dbReference type="ARBA" id="ARBA00004635"/>
    </source>
</evidence>
<dbReference type="PANTHER" id="PTHR12422">
    <property type="entry name" value="GH09096P"/>
    <property type="match status" value="1"/>
</dbReference>
<dbReference type="Pfam" id="PF07159">
    <property type="entry name" value="CYRIA-B_Rac1-bd"/>
    <property type="match status" value="1"/>
</dbReference>